<dbReference type="SUPFAM" id="SSF49503">
    <property type="entry name" value="Cupredoxins"/>
    <property type="match status" value="2"/>
</dbReference>
<evidence type="ECO:0000256" key="3">
    <source>
        <dbReference type="ARBA" id="ARBA00023008"/>
    </source>
</evidence>
<organism evidence="7 8">
    <name type="scientific">Croceicoccus esteveae</name>
    <dbReference type="NCBI Taxonomy" id="3075597"/>
    <lineage>
        <taxon>Bacteria</taxon>
        <taxon>Pseudomonadati</taxon>
        <taxon>Pseudomonadota</taxon>
        <taxon>Alphaproteobacteria</taxon>
        <taxon>Sphingomonadales</taxon>
        <taxon>Erythrobacteraceae</taxon>
        <taxon>Croceicoccus</taxon>
    </lineage>
</organism>
<feature type="region of interest" description="Disordered" evidence="4">
    <location>
        <begin position="462"/>
        <end position="484"/>
    </location>
</feature>
<evidence type="ECO:0000313" key="8">
    <source>
        <dbReference type="Proteomes" id="UP001259803"/>
    </source>
</evidence>
<comment type="caution">
    <text evidence="7">The sequence shown here is derived from an EMBL/GenBank/DDBJ whole genome shotgun (WGS) entry which is preliminary data.</text>
</comment>
<evidence type="ECO:0000256" key="1">
    <source>
        <dbReference type="ARBA" id="ARBA00022723"/>
    </source>
</evidence>
<dbReference type="PANTHER" id="PTHR11709">
    <property type="entry name" value="MULTI-COPPER OXIDASE"/>
    <property type="match status" value="1"/>
</dbReference>
<proteinExistence type="predicted"/>
<dbReference type="PANTHER" id="PTHR11709:SF394">
    <property type="entry name" value="FI03373P-RELATED"/>
    <property type="match status" value="1"/>
</dbReference>
<reference evidence="7 8" key="1">
    <citation type="submission" date="2023-09" db="EMBL/GenBank/DDBJ databases">
        <authorList>
            <person name="Rey-Velasco X."/>
        </authorList>
    </citation>
    <scope>NUCLEOTIDE SEQUENCE [LARGE SCALE GENOMIC DNA]</scope>
    <source>
        <strain evidence="7 8">F390</strain>
    </source>
</reference>
<keyword evidence="2" id="KW-0560">Oxidoreductase</keyword>
<evidence type="ECO:0000259" key="5">
    <source>
        <dbReference type="Pfam" id="PF00394"/>
    </source>
</evidence>
<feature type="compositionally biased region" description="Basic and acidic residues" evidence="4">
    <location>
        <begin position="463"/>
        <end position="472"/>
    </location>
</feature>
<evidence type="ECO:0000256" key="4">
    <source>
        <dbReference type="SAM" id="MobiDB-lite"/>
    </source>
</evidence>
<dbReference type="Pfam" id="PF00394">
    <property type="entry name" value="Cu-oxidase"/>
    <property type="match status" value="1"/>
</dbReference>
<feature type="domain" description="Plastocyanin-like" evidence="6">
    <location>
        <begin position="56"/>
        <end position="146"/>
    </location>
</feature>
<dbReference type="InterPro" id="IPR011707">
    <property type="entry name" value="Cu-oxidase-like_N"/>
</dbReference>
<gene>
    <name evidence="7" type="ORF">RM533_10470</name>
</gene>
<sequence length="484" mass="53659">MRRQDTRERLPLSSRRLTSGSAALAATARHTGEAFGTLHEDDIRMTVSRSHVISGARAGHAVTMDGILPGPKLRLLEARTVRFHVTNELDEDASVHWRDLLVFQFDSAPSVSFSGTHTCKTFTCQIPLRQAGTCWWHSHSGLQEQMVAALLIDLTWSEERRYHHEYAILLSEFMPLHPHEAMLKLKVCENCFNHTRQTATSGDMPLVERIRLRIINESAMTFFNFHFPRVMLAVIQADEQDVRDLEMDELQISVTETDDLMVEPGADAHTIVAEAMDRSGTGRVALTFAAGEQGAVPPLREPVTLAWADMGGRSMDGANAKDVNQDAHPEMPGVSHAPAPARSPAAAMDHSLTDHSKMHHRNNDQVEHMSDGSKPAAPSAVGSPPRALQGPRHAAARIYGAAAMVPARDELATRAIIALTTLMPKHLEDRNPCLWDTQGWYGCGFDKLWLTRRQVGWWRSKRRDAGPDEPRDLPVVPLAGRGPL</sequence>
<feature type="compositionally biased region" description="Low complexity" evidence="4">
    <location>
        <begin position="12"/>
        <end position="23"/>
    </location>
</feature>
<dbReference type="Gene3D" id="2.60.40.420">
    <property type="entry name" value="Cupredoxins - blue copper proteins"/>
    <property type="match status" value="2"/>
</dbReference>
<dbReference type="InterPro" id="IPR008972">
    <property type="entry name" value="Cupredoxin"/>
</dbReference>
<feature type="region of interest" description="Disordered" evidence="4">
    <location>
        <begin position="1"/>
        <end position="23"/>
    </location>
</feature>
<feature type="domain" description="Plastocyanin-like" evidence="5">
    <location>
        <begin position="208"/>
        <end position="274"/>
    </location>
</feature>
<evidence type="ECO:0000256" key="2">
    <source>
        <dbReference type="ARBA" id="ARBA00023002"/>
    </source>
</evidence>
<feature type="compositionally biased region" description="Low complexity" evidence="4">
    <location>
        <begin position="337"/>
        <end position="347"/>
    </location>
</feature>
<feature type="region of interest" description="Disordered" evidence="4">
    <location>
        <begin position="316"/>
        <end position="349"/>
    </location>
</feature>
<dbReference type="Pfam" id="PF07732">
    <property type="entry name" value="Cu-oxidase_3"/>
    <property type="match status" value="1"/>
</dbReference>
<accession>A0ABU2ZJ28</accession>
<feature type="region of interest" description="Disordered" evidence="4">
    <location>
        <begin position="365"/>
        <end position="389"/>
    </location>
</feature>
<keyword evidence="3" id="KW-0186">Copper</keyword>
<dbReference type="Proteomes" id="UP001259803">
    <property type="component" value="Unassembled WGS sequence"/>
</dbReference>
<keyword evidence="1" id="KW-0479">Metal-binding</keyword>
<dbReference type="InterPro" id="IPR001117">
    <property type="entry name" value="Cu-oxidase_2nd"/>
</dbReference>
<evidence type="ECO:0000313" key="7">
    <source>
        <dbReference type="EMBL" id="MDT0576605.1"/>
    </source>
</evidence>
<feature type="compositionally biased region" description="Basic and acidic residues" evidence="4">
    <location>
        <begin position="1"/>
        <end position="10"/>
    </location>
</feature>
<dbReference type="RefSeq" id="WP_311341184.1">
    <property type="nucleotide sequence ID" value="NZ_JAVRHS010000009.1"/>
</dbReference>
<name>A0ABU2ZJ28_9SPHN</name>
<dbReference type="InterPro" id="IPR045087">
    <property type="entry name" value="Cu-oxidase_fam"/>
</dbReference>
<protein>
    <submittedName>
        <fullName evidence="7">Multicopper oxidase domain-containing protein</fullName>
    </submittedName>
</protein>
<evidence type="ECO:0000259" key="6">
    <source>
        <dbReference type="Pfam" id="PF07732"/>
    </source>
</evidence>
<dbReference type="EMBL" id="JAVRHS010000009">
    <property type="protein sequence ID" value="MDT0576605.1"/>
    <property type="molecule type" value="Genomic_DNA"/>
</dbReference>
<keyword evidence="8" id="KW-1185">Reference proteome</keyword>